<name>A0AAW1UWB2_9CUCU</name>
<comment type="caution">
    <text evidence="1">The sequence shown here is derived from an EMBL/GenBank/DDBJ whole genome shotgun (WGS) entry which is preliminary data.</text>
</comment>
<organism evidence="1 2">
    <name type="scientific">Henosepilachna vigintioctopunctata</name>
    <dbReference type="NCBI Taxonomy" id="420089"/>
    <lineage>
        <taxon>Eukaryota</taxon>
        <taxon>Metazoa</taxon>
        <taxon>Ecdysozoa</taxon>
        <taxon>Arthropoda</taxon>
        <taxon>Hexapoda</taxon>
        <taxon>Insecta</taxon>
        <taxon>Pterygota</taxon>
        <taxon>Neoptera</taxon>
        <taxon>Endopterygota</taxon>
        <taxon>Coleoptera</taxon>
        <taxon>Polyphaga</taxon>
        <taxon>Cucujiformia</taxon>
        <taxon>Coccinelloidea</taxon>
        <taxon>Coccinellidae</taxon>
        <taxon>Epilachninae</taxon>
        <taxon>Epilachnini</taxon>
        <taxon>Henosepilachna</taxon>
    </lineage>
</organism>
<proteinExistence type="predicted"/>
<evidence type="ECO:0000313" key="1">
    <source>
        <dbReference type="EMBL" id="KAK9884767.1"/>
    </source>
</evidence>
<sequence>MPIGRNGDSTQSFPVEKYGLNGSHHILLEGCTYPPEKRSSMAQSVGPMTAMLCHIRTEEKYRKKWTDAAKRAMAHIPVIDEVLDMVKGRKASEIRGIMSLLADILLITTSRQAHRMFFPLSMFYSVIKMMGEGKDITADSGAKIPAMGVDTLLDSFNVSGNGGFYFYHLASQFVWEIEGEMTESMARQILFHSIFGTFKEDLSILKQITDLGTWNTREEMGGSFKKMTTCGKSVQVFPVALKYYSKLSSANMSGLLSSSYSQVSSLPVFSGARTQTFSDDFFEQLNKRSGTISLSKTIPQLTSTLVEILTELKEKLASQNKRLELGTVKWRKIDGMDPVEGGEEIDTVFVGTGKFFLGRK</sequence>
<dbReference type="SUPFAM" id="SSF161003">
    <property type="entry name" value="flu NP-like"/>
    <property type="match status" value="1"/>
</dbReference>
<evidence type="ECO:0000313" key="2">
    <source>
        <dbReference type="Proteomes" id="UP001431783"/>
    </source>
</evidence>
<gene>
    <name evidence="1" type="ORF">WA026_007615</name>
</gene>
<accession>A0AAW1UWB2</accession>
<reference evidence="1 2" key="1">
    <citation type="submission" date="2023-03" db="EMBL/GenBank/DDBJ databases">
        <title>Genome insight into feeding habits of ladybird beetles.</title>
        <authorList>
            <person name="Li H.-S."/>
            <person name="Huang Y.-H."/>
            <person name="Pang H."/>
        </authorList>
    </citation>
    <scope>NUCLEOTIDE SEQUENCE [LARGE SCALE GENOMIC DNA]</scope>
    <source>
        <strain evidence="1">SYSU_2023b</strain>
        <tissue evidence="1">Whole body</tissue>
    </source>
</reference>
<dbReference type="EMBL" id="JARQZJ010000093">
    <property type="protein sequence ID" value="KAK9884767.1"/>
    <property type="molecule type" value="Genomic_DNA"/>
</dbReference>
<protein>
    <submittedName>
        <fullName evidence="1">Uncharacterized protein</fullName>
    </submittedName>
</protein>
<dbReference type="Proteomes" id="UP001431783">
    <property type="component" value="Unassembled WGS sequence"/>
</dbReference>
<keyword evidence="2" id="KW-1185">Reference proteome</keyword>
<dbReference type="AlphaFoldDB" id="A0AAW1UWB2"/>